<dbReference type="Proteomes" id="UP000663874">
    <property type="component" value="Unassembled WGS sequence"/>
</dbReference>
<keyword evidence="3" id="KW-0106">Calcium</keyword>
<dbReference type="InterPro" id="IPR013112">
    <property type="entry name" value="FAD-bd_8"/>
</dbReference>
<evidence type="ECO:0000256" key="5">
    <source>
        <dbReference type="ARBA" id="ARBA00023002"/>
    </source>
</evidence>
<dbReference type="SUPFAM" id="SSF63380">
    <property type="entry name" value="Riboflavin synthase domain-like"/>
    <property type="match status" value="1"/>
</dbReference>
<dbReference type="InterPro" id="IPR002048">
    <property type="entry name" value="EF_hand_dom"/>
</dbReference>
<evidence type="ECO:0000256" key="2">
    <source>
        <dbReference type="ARBA" id="ARBA00022827"/>
    </source>
</evidence>
<dbReference type="InterPro" id="IPR017927">
    <property type="entry name" value="FAD-bd_FR_type"/>
</dbReference>
<evidence type="ECO:0000256" key="6">
    <source>
        <dbReference type="ARBA" id="ARBA00049908"/>
    </source>
</evidence>
<keyword evidence="2" id="KW-0274">FAD</keyword>
<evidence type="ECO:0000259" key="9">
    <source>
        <dbReference type="PROSITE" id="PS51384"/>
    </source>
</evidence>
<reference evidence="10" key="1">
    <citation type="submission" date="2021-02" db="EMBL/GenBank/DDBJ databases">
        <authorList>
            <person name="Nowell W R."/>
        </authorList>
    </citation>
    <scope>NUCLEOTIDE SEQUENCE</scope>
</reference>
<dbReference type="PROSITE" id="PS00018">
    <property type="entry name" value="EF_HAND_1"/>
    <property type="match status" value="1"/>
</dbReference>
<dbReference type="AlphaFoldDB" id="A0A818W1W3"/>
<feature type="transmembrane region" description="Helical" evidence="7">
    <location>
        <begin position="68"/>
        <end position="89"/>
    </location>
</feature>
<dbReference type="PANTHER" id="PTHR11972:SF58">
    <property type="entry name" value="NADPH OXIDASE 5"/>
    <property type="match status" value="1"/>
</dbReference>
<keyword evidence="7" id="KW-0472">Membrane</keyword>
<dbReference type="PROSITE" id="PS50222">
    <property type="entry name" value="EF_HAND_2"/>
    <property type="match status" value="1"/>
</dbReference>
<name>A0A818W1W3_9BILA</name>
<dbReference type="InterPro" id="IPR017938">
    <property type="entry name" value="Riboflavin_synthase-like_b-brl"/>
</dbReference>
<evidence type="ECO:0000313" key="11">
    <source>
        <dbReference type="Proteomes" id="UP000663874"/>
    </source>
</evidence>
<feature type="transmembrane region" description="Helical" evidence="7">
    <location>
        <begin position="110"/>
        <end position="132"/>
    </location>
</feature>
<dbReference type="GO" id="GO:0016175">
    <property type="term" value="F:superoxide-generating NAD(P)H oxidase activity"/>
    <property type="evidence" value="ECO:0007669"/>
    <property type="project" value="TreeGrafter"/>
</dbReference>
<comment type="catalytic activity">
    <reaction evidence="6">
        <text>NADPH + 2 O2 = 2 superoxide + NADP(+) + H(+)</text>
        <dbReference type="Rhea" id="RHEA:63180"/>
        <dbReference type="ChEBI" id="CHEBI:15378"/>
        <dbReference type="ChEBI" id="CHEBI:15379"/>
        <dbReference type="ChEBI" id="CHEBI:18421"/>
        <dbReference type="ChEBI" id="CHEBI:57783"/>
        <dbReference type="ChEBI" id="CHEBI:58349"/>
    </reaction>
</comment>
<keyword evidence="4" id="KW-0521">NADP</keyword>
<evidence type="ECO:0000256" key="3">
    <source>
        <dbReference type="ARBA" id="ARBA00022837"/>
    </source>
</evidence>
<evidence type="ECO:0000256" key="7">
    <source>
        <dbReference type="SAM" id="Phobius"/>
    </source>
</evidence>
<dbReference type="Gene3D" id="1.10.238.10">
    <property type="entry name" value="EF-hand"/>
    <property type="match status" value="1"/>
</dbReference>
<dbReference type="EMBL" id="CAJOBE010001150">
    <property type="protein sequence ID" value="CAF3718974.1"/>
    <property type="molecule type" value="Genomic_DNA"/>
</dbReference>
<feature type="domain" description="FAD-binding FR-type" evidence="9">
    <location>
        <begin position="158"/>
        <end position="267"/>
    </location>
</feature>
<dbReference type="InterPro" id="IPR013121">
    <property type="entry name" value="Fe_red_NAD-bd_6"/>
</dbReference>
<evidence type="ECO:0000256" key="1">
    <source>
        <dbReference type="ARBA" id="ARBA00022630"/>
    </source>
</evidence>
<dbReference type="Pfam" id="PF08030">
    <property type="entry name" value="NAD_binding_6"/>
    <property type="match status" value="1"/>
</dbReference>
<keyword evidence="5" id="KW-0560">Oxidoreductase</keyword>
<dbReference type="Gene3D" id="3.40.50.80">
    <property type="entry name" value="Nucleotide-binding domain of ferredoxin-NADP reductase (FNR) module"/>
    <property type="match status" value="1"/>
</dbReference>
<accession>A0A818W1W3</accession>
<dbReference type="InterPro" id="IPR000778">
    <property type="entry name" value="Cyt_b245_heavy_chain"/>
</dbReference>
<keyword evidence="7" id="KW-1133">Transmembrane helix</keyword>
<proteinExistence type="predicted"/>
<dbReference type="GO" id="GO:0005509">
    <property type="term" value="F:calcium ion binding"/>
    <property type="evidence" value="ECO:0007669"/>
    <property type="project" value="InterPro"/>
</dbReference>
<sequence length="466" mass="53560">MFDGNNDQYVTREEVTSFYENYLSAIKSFDKQLSPNIIQVILQRYHLDQKSQIDFEEFYSIITNDETLLQSFSQFTLHPTWIVIICYYLSSHNKSIFTTYPNIGWVHGSASLTGIILCAILGAMIVCSMGWVRRTGHFQKWIIAPLTIFVLEKVYSILKRYSSSSGRTCLLSATIEQSNVIRLTIHRPKNFIFAPGDYICINVPSIALYEFHPFTISTAPEEDNYLKVHIHVKGDWTKRLYQYFKDMSDKLGDEAPVKVHGADLNPARANVEERMNVIASLEDSNSDCCRNATTLSQEGSQIHSSKKAIVKNGPYSSCARYIFDCKHVVLIGSGIGITPYASILSSLMARFRMLRTVCKHCQGINYHGKHRLENHRLEKVDFIWVNRDVKSCEWFLHLLRQFEVEQDEYLAANRDERHFLDIHLYLTGIKKDDNIGQAFLHHVINLWAEDVGDDMFTGLKSPTHFG</sequence>
<dbReference type="SUPFAM" id="SSF47473">
    <property type="entry name" value="EF-hand"/>
    <property type="match status" value="1"/>
</dbReference>
<dbReference type="InterPro" id="IPR050369">
    <property type="entry name" value="RBOH/FRE"/>
</dbReference>
<dbReference type="SUPFAM" id="SSF52343">
    <property type="entry name" value="Ferredoxin reductase-like, C-terminal NADP-linked domain"/>
    <property type="match status" value="1"/>
</dbReference>
<gene>
    <name evidence="10" type="ORF">FNK824_LOCUS10342</name>
</gene>
<dbReference type="PROSITE" id="PS51384">
    <property type="entry name" value="FAD_FR"/>
    <property type="match status" value="1"/>
</dbReference>
<organism evidence="10 11">
    <name type="scientific">Rotaria sordida</name>
    <dbReference type="NCBI Taxonomy" id="392033"/>
    <lineage>
        <taxon>Eukaryota</taxon>
        <taxon>Metazoa</taxon>
        <taxon>Spiralia</taxon>
        <taxon>Gnathifera</taxon>
        <taxon>Rotifera</taxon>
        <taxon>Eurotatoria</taxon>
        <taxon>Bdelloidea</taxon>
        <taxon>Philodinida</taxon>
        <taxon>Philodinidae</taxon>
        <taxon>Rotaria</taxon>
    </lineage>
</organism>
<dbReference type="PANTHER" id="PTHR11972">
    <property type="entry name" value="NADPH OXIDASE"/>
    <property type="match status" value="1"/>
</dbReference>
<dbReference type="Pfam" id="PF08022">
    <property type="entry name" value="FAD_binding_8"/>
    <property type="match status" value="1"/>
</dbReference>
<evidence type="ECO:0000256" key="4">
    <source>
        <dbReference type="ARBA" id="ARBA00022857"/>
    </source>
</evidence>
<dbReference type="InterPro" id="IPR018247">
    <property type="entry name" value="EF_Hand_1_Ca_BS"/>
</dbReference>
<feature type="transmembrane region" description="Helical" evidence="7">
    <location>
        <begin position="138"/>
        <end position="158"/>
    </location>
</feature>
<dbReference type="InterPro" id="IPR039261">
    <property type="entry name" value="FNR_nucleotide-bd"/>
</dbReference>
<evidence type="ECO:0008006" key="12">
    <source>
        <dbReference type="Google" id="ProtNLM"/>
    </source>
</evidence>
<evidence type="ECO:0000259" key="8">
    <source>
        <dbReference type="PROSITE" id="PS50222"/>
    </source>
</evidence>
<feature type="domain" description="EF-hand" evidence="8">
    <location>
        <begin position="1"/>
        <end position="25"/>
    </location>
</feature>
<keyword evidence="7" id="KW-0812">Transmembrane</keyword>
<dbReference type="GO" id="GO:0043020">
    <property type="term" value="C:NADPH oxidase complex"/>
    <property type="evidence" value="ECO:0007669"/>
    <property type="project" value="TreeGrafter"/>
</dbReference>
<keyword evidence="1" id="KW-0285">Flavoprotein</keyword>
<dbReference type="InterPro" id="IPR011992">
    <property type="entry name" value="EF-hand-dom_pair"/>
</dbReference>
<dbReference type="CDD" id="cd06186">
    <property type="entry name" value="NOX_Duox_like_FAD_NADP"/>
    <property type="match status" value="1"/>
</dbReference>
<dbReference type="GO" id="GO:0006952">
    <property type="term" value="P:defense response"/>
    <property type="evidence" value="ECO:0007669"/>
    <property type="project" value="TreeGrafter"/>
</dbReference>
<dbReference type="PRINTS" id="PR00466">
    <property type="entry name" value="GP91PHOX"/>
</dbReference>
<protein>
    <recommendedName>
        <fullName evidence="12">NADPH oxidase</fullName>
    </recommendedName>
</protein>
<dbReference type="GO" id="GO:0042554">
    <property type="term" value="P:superoxide anion generation"/>
    <property type="evidence" value="ECO:0007669"/>
    <property type="project" value="TreeGrafter"/>
</dbReference>
<dbReference type="Gene3D" id="2.40.30.10">
    <property type="entry name" value="Translation factors"/>
    <property type="match status" value="1"/>
</dbReference>
<comment type="caution">
    <text evidence="10">The sequence shown here is derived from an EMBL/GenBank/DDBJ whole genome shotgun (WGS) entry which is preliminary data.</text>
</comment>
<evidence type="ECO:0000313" key="10">
    <source>
        <dbReference type="EMBL" id="CAF3718974.1"/>
    </source>
</evidence>